<evidence type="ECO:0000259" key="1">
    <source>
        <dbReference type="Pfam" id="PF13320"/>
    </source>
</evidence>
<feature type="domain" description="Glycoside hydrolase 123 catalytic" evidence="1">
    <location>
        <begin position="170"/>
        <end position="498"/>
    </location>
</feature>
<dbReference type="EMBL" id="BHEO01000002">
    <property type="protein sequence ID" value="GBU04414.1"/>
    <property type="molecule type" value="Genomic_DNA"/>
</dbReference>
<dbReference type="RefSeq" id="WP_116441311.1">
    <property type="nucleotide sequence ID" value="NZ_BHEO01000002.1"/>
</dbReference>
<evidence type="ECO:0000313" key="3">
    <source>
        <dbReference type="EMBL" id="TCS66669.1"/>
    </source>
</evidence>
<dbReference type="AlphaFoldDB" id="A0A4R3JNN4"/>
<dbReference type="Proteomes" id="UP000702954">
    <property type="component" value="Unassembled WGS sequence"/>
</dbReference>
<evidence type="ECO:0000313" key="5">
    <source>
        <dbReference type="Proteomes" id="UP000702954"/>
    </source>
</evidence>
<dbReference type="EMBL" id="SLZV01000018">
    <property type="protein sequence ID" value="TCS66669.1"/>
    <property type="molecule type" value="Genomic_DNA"/>
</dbReference>
<dbReference type="Pfam" id="PF13320">
    <property type="entry name" value="GH123_cat"/>
    <property type="match status" value="1"/>
</dbReference>
<keyword evidence="5" id="KW-1185">Reference proteome</keyword>
<gene>
    <name evidence="3" type="ORF">EDD74_1182</name>
    <name evidence="2" type="ORF">FAEUMB_09550</name>
</gene>
<evidence type="ECO:0000313" key="2">
    <source>
        <dbReference type="EMBL" id="GBU04414.1"/>
    </source>
</evidence>
<reference evidence="3 4" key="2">
    <citation type="submission" date="2019-03" db="EMBL/GenBank/DDBJ databases">
        <title>Genomic Encyclopedia of Type Strains, Phase IV (KMG-IV): sequencing the most valuable type-strain genomes for metagenomic binning, comparative biology and taxonomic classification.</title>
        <authorList>
            <person name="Goeker M."/>
        </authorList>
    </citation>
    <scope>NUCLEOTIDE SEQUENCE [LARGE SCALE GENOMIC DNA]</scope>
    <source>
        <strain evidence="3 4">DSM 103426</strain>
    </source>
</reference>
<evidence type="ECO:0000313" key="4">
    <source>
        <dbReference type="Proteomes" id="UP000294613"/>
    </source>
</evidence>
<organism evidence="3 4">
    <name type="scientific">Faecalimonas umbilicata</name>
    <dbReference type="NCBI Taxonomy" id="1912855"/>
    <lineage>
        <taxon>Bacteria</taxon>
        <taxon>Bacillati</taxon>
        <taxon>Bacillota</taxon>
        <taxon>Clostridia</taxon>
        <taxon>Lachnospirales</taxon>
        <taxon>Lachnospiraceae</taxon>
        <taxon>Faecalimonas</taxon>
    </lineage>
</organism>
<proteinExistence type="predicted"/>
<name>A0A4R3JNN4_9FIRM</name>
<dbReference type="Proteomes" id="UP000294613">
    <property type="component" value="Unassembled WGS sequence"/>
</dbReference>
<sequence length="552" mass="63707">MKYFRIKMVSAMEKVFADKEPSGEGNLARLTALKGENVSFQIAYYWAGNGKERGKVEVISPIRNQVDVRLVQLVPCEYPCHMSRDEDYLTTAPGLYPDLLTKIPELGFPMVSGQWRSLWIDVEIPEDIQAGEYPLEIRLTHGEDLIGKLEVFCEVIDQVLPKLPVPRTEWFHTDCLADYYQLEVFSDEYWEVVENFVKTAVKRNCNMLLTPVFTPPLDTAVGGERRTVQLVDVKAEGNQYTFGFANFEKWVSMCQRCGIEYYEISHLFSQWGAVAAPKIVGEKDGELVKLFGWDTDASGEAYKNFLHQFLTALKEEMDRLGIREKVYFHISDEPQMTQIDSYRAAKQIVAEDLEGCIVFDALSDYDFYKEGLVSQPVCALNHMEPFLEDRPEKLWGYYCTGQYEDVSNRFIVQPGYRTRILGVQMYKYQLDGFLHWGYNFYNSEKSLYPIDPYRCTDASGAFPSGDPFLVYPGADRKPEESIRLMLMDEAMNDLRAMYLLEGLTDRNTVLKCIERTQDEEVTFKKYPRSISYLTDCRERINAAIRTATQKKI</sequence>
<accession>A0A4R3JNN4</accession>
<reference evidence="2 5" key="1">
    <citation type="journal article" date="2018" name="Int. J. Syst. Evol. Microbiol.">
        <title>Draft Genome Sequence of Faecalimonas umbilicata JCM 30896T, an Acetate-Producing Bacterium Isolated from Human Feces.</title>
        <authorList>
            <person name="Sakamoto M."/>
            <person name="Ikeyama N."/>
            <person name="Yuki M."/>
            <person name="Ohkuma M."/>
        </authorList>
    </citation>
    <scope>NUCLEOTIDE SEQUENCE [LARGE SCALE GENOMIC DNA]</scope>
    <source>
        <strain evidence="2 5">EGH7</strain>
    </source>
</reference>
<protein>
    <submittedName>
        <fullName evidence="3">Uncharacterized protein DUF4091</fullName>
    </submittedName>
</protein>
<dbReference type="InterPro" id="IPR025150">
    <property type="entry name" value="GH123_cat"/>
</dbReference>
<comment type="caution">
    <text evidence="3">The sequence shown here is derived from an EMBL/GenBank/DDBJ whole genome shotgun (WGS) entry which is preliminary data.</text>
</comment>